<dbReference type="Proteomes" id="UP000596276">
    <property type="component" value="Chromosome 6"/>
</dbReference>
<protein>
    <submittedName>
        <fullName evidence="1">Uncharacterized protein</fullName>
    </submittedName>
</protein>
<evidence type="ECO:0000313" key="1">
    <source>
        <dbReference type="EMBL" id="QRD93688.1"/>
    </source>
</evidence>
<proteinExistence type="predicted"/>
<reference evidence="2" key="1">
    <citation type="journal article" date="2021" name="G3 (Bethesda)">
        <title>Chromosome assembled and annotated genome sequence of Aspergillus flavus NRRL 3357.</title>
        <authorList>
            <person name="Skerker J.M."/>
            <person name="Pianalto K.M."/>
            <person name="Mondo S.J."/>
            <person name="Yang K."/>
            <person name="Arkin A.P."/>
            <person name="Keller N.P."/>
            <person name="Grigoriev I.V."/>
            <person name="Louise Glass N.L."/>
        </authorList>
    </citation>
    <scope>NUCLEOTIDE SEQUENCE [LARGE SCALE GENOMIC DNA]</scope>
    <source>
        <strain evidence="2">ATCC 200026 / FGSC A1120 / IAM 13836 / NRRL 3357 / JCM 12722 / SRRC 167</strain>
    </source>
</reference>
<gene>
    <name evidence="1" type="ORF">F9C07_8136</name>
</gene>
<dbReference type="AlphaFoldDB" id="A0A7U2R2H1"/>
<evidence type="ECO:0000313" key="2">
    <source>
        <dbReference type="Proteomes" id="UP000596276"/>
    </source>
</evidence>
<dbReference type="EMBL" id="CP044623">
    <property type="protein sequence ID" value="QRD93688.1"/>
    <property type="molecule type" value="Genomic_DNA"/>
</dbReference>
<dbReference type="VEuPathDB" id="FungiDB:F9C07_8136"/>
<accession>A0A7U2R2H1</accession>
<sequence>MSMIPECNKEGLELLECFYLVIFRLRRHHMFDVASVGMDQHRELQATINPDEGDGTMHSRRS</sequence>
<organism evidence="1 2">
    <name type="scientific">Aspergillus flavus (strain ATCC 200026 / FGSC A1120 / IAM 13836 / NRRL 3357 / JCM 12722 / SRRC 167)</name>
    <dbReference type="NCBI Taxonomy" id="332952"/>
    <lineage>
        <taxon>Eukaryota</taxon>
        <taxon>Fungi</taxon>
        <taxon>Dikarya</taxon>
        <taxon>Ascomycota</taxon>
        <taxon>Pezizomycotina</taxon>
        <taxon>Eurotiomycetes</taxon>
        <taxon>Eurotiomycetidae</taxon>
        <taxon>Eurotiales</taxon>
        <taxon>Aspergillaceae</taxon>
        <taxon>Aspergillus</taxon>
        <taxon>Aspergillus subgen. Circumdati</taxon>
    </lineage>
</organism>
<name>A0A7U2R2H1_ASPFN</name>
<keyword evidence="2" id="KW-1185">Reference proteome</keyword>